<feature type="binding site" evidence="12 15">
    <location>
        <position position="47"/>
    </location>
    <ligand>
        <name>pyruvate</name>
        <dbReference type="ChEBI" id="CHEBI:15361"/>
    </ligand>
</feature>
<keyword evidence="6 12" id="KW-0028">Amino-acid biosynthesis</keyword>
<evidence type="ECO:0000256" key="9">
    <source>
        <dbReference type="ARBA" id="ARBA00023239"/>
    </source>
</evidence>
<evidence type="ECO:0000256" key="11">
    <source>
        <dbReference type="ARBA" id="ARBA00047836"/>
    </source>
</evidence>
<evidence type="ECO:0000256" key="1">
    <source>
        <dbReference type="ARBA" id="ARBA00003294"/>
    </source>
</evidence>
<dbReference type="CDD" id="cd00950">
    <property type="entry name" value="DHDPS"/>
    <property type="match status" value="1"/>
</dbReference>
<evidence type="ECO:0000256" key="7">
    <source>
        <dbReference type="ARBA" id="ARBA00022915"/>
    </source>
</evidence>
<dbReference type="GO" id="GO:0009089">
    <property type="term" value="P:lysine biosynthetic process via diaminopimelate"/>
    <property type="evidence" value="ECO:0007669"/>
    <property type="project" value="UniProtKB-UniRule"/>
</dbReference>
<evidence type="ECO:0000256" key="5">
    <source>
        <dbReference type="ARBA" id="ARBA00022490"/>
    </source>
</evidence>
<evidence type="ECO:0000313" key="17">
    <source>
        <dbReference type="Proteomes" id="UP000075242"/>
    </source>
</evidence>
<name>A0A143WNE0_TREPR</name>
<dbReference type="SMART" id="SM01130">
    <property type="entry name" value="DHDPS"/>
    <property type="match status" value="1"/>
</dbReference>
<comment type="pathway">
    <text evidence="2 12">Amino-acid biosynthesis; L-lysine biosynthesis via DAP pathway; (S)-tetrahydrodipicolinate from L-aspartate: step 3/4.</text>
</comment>
<keyword evidence="7 12" id="KW-0220">Diaminopimelate biosynthesis</keyword>
<evidence type="ECO:0000256" key="4">
    <source>
        <dbReference type="ARBA" id="ARBA00012086"/>
    </source>
</evidence>
<keyword evidence="10 12" id="KW-0704">Schiff base</keyword>
<reference evidence="17" key="1">
    <citation type="submission" date="2016-01" db="EMBL/GenBank/DDBJ databases">
        <authorList>
            <person name="Husnik F."/>
        </authorList>
    </citation>
    <scope>NUCLEOTIDE SEQUENCE [LARGE SCALE GENOMIC DNA]</scope>
</reference>
<dbReference type="EMBL" id="LN999011">
    <property type="protein sequence ID" value="CUX76717.1"/>
    <property type="molecule type" value="Genomic_DNA"/>
</dbReference>
<comment type="subcellular location">
    <subcellularLocation>
        <location evidence="12">Cytoplasm</location>
    </subcellularLocation>
</comment>
<evidence type="ECO:0000256" key="3">
    <source>
        <dbReference type="ARBA" id="ARBA00007592"/>
    </source>
</evidence>
<comment type="similarity">
    <text evidence="3 12 13">Belongs to the DapA family.</text>
</comment>
<organism evidence="16 17">
    <name type="scientific">Tremblaya princeps</name>
    <dbReference type="NCBI Taxonomy" id="189385"/>
    <lineage>
        <taxon>Bacteria</taxon>
        <taxon>Pseudomonadati</taxon>
        <taxon>Pseudomonadota</taxon>
        <taxon>Betaproteobacteria</taxon>
        <taxon>Candidatus Tremblayella</taxon>
    </lineage>
</organism>
<dbReference type="UniPathway" id="UPA00034">
    <property type="reaction ID" value="UER00017"/>
</dbReference>
<dbReference type="Pfam" id="PF00701">
    <property type="entry name" value="DHDPS"/>
    <property type="match status" value="1"/>
</dbReference>
<dbReference type="PIRSF" id="PIRSF001365">
    <property type="entry name" value="DHDPS"/>
    <property type="match status" value="1"/>
</dbReference>
<keyword evidence="8 12" id="KW-0457">Lysine biosynthesis</keyword>
<feature type="active site" description="Proton donor/acceptor" evidence="12 14">
    <location>
        <position position="135"/>
    </location>
</feature>
<evidence type="ECO:0000256" key="10">
    <source>
        <dbReference type="ARBA" id="ARBA00023270"/>
    </source>
</evidence>
<dbReference type="PANTHER" id="PTHR12128">
    <property type="entry name" value="DIHYDRODIPICOLINATE SYNTHASE"/>
    <property type="match status" value="1"/>
</dbReference>
<evidence type="ECO:0000256" key="15">
    <source>
        <dbReference type="PIRSR" id="PIRSR001365-2"/>
    </source>
</evidence>
<evidence type="ECO:0000256" key="12">
    <source>
        <dbReference type="HAMAP-Rule" id="MF_00418"/>
    </source>
</evidence>
<dbReference type="GO" id="GO:0005737">
    <property type="term" value="C:cytoplasm"/>
    <property type="evidence" value="ECO:0007669"/>
    <property type="project" value="UniProtKB-SubCell"/>
</dbReference>
<dbReference type="InterPro" id="IPR013785">
    <property type="entry name" value="Aldolase_TIM"/>
</dbReference>
<dbReference type="Proteomes" id="UP000075242">
    <property type="component" value="Chromosome I"/>
</dbReference>
<evidence type="ECO:0000256" key="6">
    <source>
        <dbReference type="ARBA" id="ARBA00022605"/>
    </source>
</evidence>
<dbReference type="InterPro" id="IPR005263">
    <property type="entry name" value="DapA"/>
</dbReference>
<feature type="site" description="Part of a proton relay during catalysis" evidence="12">
    <location>
        <position position="109"/>
    </location>
</feature>
<evidence type="ECO:0000256" key="2">
    <source>
        <dbReference type="ARBA" id="ARBA00005120"/>
    </source>
</evidence>
<dbReference type="PATRIC" id="fig|189385.8.peg.102"/>
<dbReference type="InterPro" id="IPR002220">
    <property type="entry name" value="DapA-like"/>
</dbReference>
<dbReference type="AlphaFoldDB" id="A0A143WNE0"/>
<accession>A0A143WNE0</accession>
<protein>
    <recommendedName>
        <fullName evidence="4 12">4-hydroxy-tetrahydrodipicolinate synthase</fullName>
        <shortName evidence="12">HTPA synthase</shortName>
        <ecNumber evidence="4 12">4.3.3.7</ecNumber>
    </recommendedName>
</protein>
<comment type="catalytic activity">
    <reaction evidence="11 12">
        <text>L-aspartate 4-semialdehyde + pyruvate = (2S,4S)-4-hydroxy-2,3,4,5-tetrahydrodipicolinate + H2O + H(+)</text>
        <dbReference type="Rhea" id="RHEA:34171"/>
        <dbReference type="ChEBI" id="CHEBI:15361"/>
        <dbReference type="ChEBI" id="CHEBI:15377"/>
        <dbReference type="ChEBI" id="CHEBI:15378"/>
        <dbReference type="ChEBI" id="CHEBI:67139"/>
        <dbReference type="ChEBI" id="CHEBI:537519"/>
        <dbReference type="EC" id="4.3.3.7"/>
    </reaction>
</comment>
<keyword evidence="5 12" id="KW-0963">Cytoplasm</keyword>
<evidence type="ECO:0000256" key="14">
    <source>
        <dbReference type="PIRSR" id="PIRSR001365-1"/>
    </source>
</evidence>
<dbReference type="PROSITE" id="PS00666">
    <property type="entry name" value="DHDPS_2"/>
    <property type="match status" value="1"/>
</dbReference>
<dbReference type="PANTHER" id="PTHR12128:SF66">
    <property type="entry name" value="4-HYDROXY-2-OXOGLUTARATE ALDOLASE, MITOCHONDRIAL"/>
    <property type="match status" value="1"/>
</dbReference>
<keyword evidence="9 12" id="KW-0456">Lyase</keyword>
<dbReference type="NCBIfam" id="TIGR00674">
    <property type="entry name" value="dapA"/>
    <property type="match status" value="1"/>
</dbReference>
<dbReference type="HAMAP" id="MF_00418">
    <property type="entry name" value="DapA"/>
    <property type="match status" value="1"/>
</dbReference>
<evidence type="ECO:0000256" key="13">
    <source>
        <dbReference type="PIRNR" id="PIRNR001365"/>
    </source>
</evidence>
<comment type="subunit">
    <text evidence="12">Homotetramer; dimer of dimers.</text>
</comment>
<proteinExistence type="inferred from homology"/>
<sequence length="297" mass="31939">MTAVQGVVTAIVTPMMEDGAIDIDTFRELVNWQVACGVRGIVIAGTTGEVSTLGHEEHIALVEEAVRITKGRLSIIAGAGSNSTQEAIELTRHAKAVGADASLQVVPYYNKPTQDGLYQHFRMIAEEVDLDMVLYNVPLRVGTKLNPDTTARLSRVPGIVGVKDTEASMLSMYRLLRWHGFREGFVVYSGDDITSHGAVLMGAHGVVSVESNLTPTQTWRRHANVEGALGSEDECARDKMLSCMFKLANPMPIKHALHKAGQLRGGIRSPLTWLPCTLGAELCSAARGYASGVGDGI</sequence>
<evidence type="ECO:0000313" key="16">
    <source>
        <dbReference type="EMBL" id="CUX76717.1"/>
    </source>
</evidence>
<dbReference type="PRINTS" id="PR00146">
    <property type="entry name" value="DHPICSNTHASE"/>
</dbReference>
<feature type="active site" description="Schiff-base intermediate with substrate" evidence="12 14">
    <location>
        <position position="163"/>
    </location>
</feature>
<evidence type="ECO:0000256" key="8">
    <source>
        <dbReference type="ARBA" id="ARBA00023154"/>
    </source>
</evidence>
<feature type="site" description="Part of a proton relay during catalysis" evidence="12">
    <location>
        <position position="46"/>
    </location>
</feature>
<dbReference type="GO" id="GO:0008840">
    <property type="term" value="F:4-hydroxy-tetrahydrodipicolinate synthase activity"/>
    <property type="evidence" value="ECO:0007669"/>
    <property type="project" value="UniProtKB-UniRule"/>
</dbReference>
<dbReference type="GO" id="GO:0019877">
    <property type="term" value="P:diaminopimelate biosynthetic process"/>
    <property type="evidence" value="ECO:0007669"/>
    <property type="project" value="UniProtKB-UniRule"/>
</dbReference>
<gene>
    <name evidence="12 16" type="primary">dapA</name>
    <name evidence="16" type="ORF">MHIR_TP00094</name>
</gene>
<comment type="function">
    <text evidence="1 12">Catalyzes the condensation of (S)-aspartate-beta-semialdehyde [(S)-ASA] and pyruvate to 4-hydroxy-tetrahydrodipicolinate (HTPA).</text>
</comment>
<dbReference type="Gene3D" id="3.20.20.70">
    <property type="entry name" value="Aldolase class I"/>
    <property type="match status" value="1"/>
</dbReference>
<dbReference type="InterPro" id="IPR020625">
    <property type="entry name" value="Schiff_base-form_aldolases_AS"/>
</dbReference>
<dbReference type="EC" id="4.3.3.7" evidence="4 12"/>
<dbReference type="SUPFAM" id="SSF51569">
    <property type="entry name" value="Aldolase"/>
    <property type="match status" value="1"/>
</dbReference>
<feature type="binding site" evidence="12 15">
    <location>
        <position position="207"/>
    </location>
    <ligand>
        <name>pyruvate</name>
        <dbReference type="ChEBI" id="CHEBI:15361"/>
    </ligand>
</feature>
<comment type="caution">
    <text evidence="12">Was originally thought to be a dihydrodipicolinate synthase (DHDPS), catalyzing the condensation of (S)-aspartate-beta-semialdehyde [(S)-ASA] and pyruvate to dihydrodipicolinate (DHDP). However, it was shown in E.coli that the product of the enzymatic reaction is not dihydrodipicolinate but in fact (4S)-4-hydroxy-2,3,4,5-tetrahydro-(2S)-dipicolinic acid (HTPA), and that the consecutive dehydration reaction leading to DHDP is not spontaneous but catalyzed by DapB.</text>
</comment>